<evidence type="ECO:0000313" key="3">
    <source>
        <dbReference type="Proteomes" id="UP000254181"/>
    </source>
</evidence>
<organism evidence="2 3">
    <name type="scientific">Escherichia coli</name>
    <dbReference type="NCBI Taxonomy" id="562"/>
    <lineage>
        <taxon>Bacteria</taxon>
        <taxon>Pseudomonadati</taxon>
        <taxon>Pseudomonadota</taxon>
        <taxon>Gammaproteobacteria</taxon>
        <taxon>Enterobacterales</taxon>
        <taxon>Enterobacteriaceae</taxon>
        <taxon>Escherichia</taxon>
    </lineage>
</organism>
<dbReference type="InterPro" id="IPR009057">
    <property type="entry name" value="Homeodomain-like_sf"/>
</dbReference>
<reference evidence="2 3" key="1">
    <citation type="submission" date="2018-06" db="EMBL/GenBank/DDBJ databases">
        <authorList>
            <consortium name="Pathogen Informatics"/>
            <person name="Doyle S."/>
        </authorList>
    </citation>
    <scope>NUCLEOTIDE SEQUENCE [LARGE SCALE GENOMIC DNA]</scope>
    <source>
        <strain evidence="2 3">NCTC9075</strain>
    </source>
</reference>
<accession>A0A377KCY0</accession>
<name>A0A377KCY0_ECOLX</name>
<dbReference type="AlphaFoldDB" id="A0A377KCY0"/>
<sequence length="89" mass="10321">MEKVFINCNRLVLGLENILWISDKITVVATMISLIFTSLAELEMQAIEHTCRVCEWNLTKAAEVLKIGRTTLWRKLKIYNLYPNVEHAD</sequence>
<evidence type="ECO:0000259" key="1">
    <source>
        <dbReference type="Pfam" id="PF02954"/>
    </source>
</evidence>
<feature type="domain" description="DNA binding HTH" evidence="1">
    <location>
        <begin position="38"/>
        <end position="78"/>
    </location>
</feature>
<gene>
    <name evidence="2" type="primary">ibeR_1</name>
    <name evidence="2" type="ORF">NCTC9075_05880</name>
</gene>
<dbReference type="Pfam" id="PF02954">
    <property type="entry name" value="HTH_8"/>
    <property type="match status" value="1"/>
</dbReference>
<dbReference type="Proteomes" id="UP000254181">
    <property type="component" value="Unassembled WGS sequence"/>
</dbReference>
<dbReference type="Gene3D" id="1.10.10.60">
    <property type="entry name" value="Homeodomain-like"/>
    <property type="match status" value="1"/>
</dbReference>
<dbReference type="InterPro" id="IPR002197">
    <property type="entry name" value="HTH_Fis"/>
</dbReference>
<keyword evidence="2" id="KW-0238">DNA-binding</keyword>
<dbReference type="GO" id="GO:0043565">
    <property type="term" value="F:sequence-specific DNA binding"/>
    <property type="evidence" value="ECO:0007669"/>
    <property type="project" value="InterPro"/>
</dbReference>
<dbReference type="SUPFAM" id="SSF46689">
    <property type="entry name" value="Homeodomain-like"/>
    <property type="match status" value="1"/>
</dbReference>
<protein>
    <submittedName>
        <fullName evidence="2">DNA-binding transcriptional regulator DhaR</fullName>
    </submittedName>
</protein>
<dbReference type="EMBL" id="UGEM01000004">
    <property type="protein sequence ID" value="STP22391.1"/>
    <property type="molecule type" value="Genomic_DNA"/>
</dbReference>
<proteinExistence type="predicted"/>
<evidence type="ECO:0000313" key="2">
    <source>
        <dbReference type="EMBL" id="STP22391.1"/>
    </source>
</evidence>